<dbReference type="AlphaFoldDB" id="A0A6J2TUL4"/>
<evidence type="ECO:0000313" key="5">
    <source>
        <dbReference type="Proteomes" id="UP000504634"/>
    </source>
</evidence>
<sequence>MNTNPETGSSSENFFYGWELLYNSVKSDIGKKADLLILLAHFFLTKHHKFRCVGLGTDKCLLEEDTKGSLVELPDRWNWDDTNYALKYMYYKNRYLLLGHITEDALVINLLDTNNSQLTNICIEPELLVMALDGNIFAAMPKAADIIDRYRKELLRPVFSGNSHEVACQTVSIPSRTVDPLREPEPVRPGQFRPRGYEPRPFGFPDIWRNNLEPIALSRHGSFVPLSSQPSLLPKPIQFNNCAEDGQPIDYIELDNYM</sequence>
<dbReference type="RefSeq" id="XP_030378828.1">
    <property type="nucleotide sequence ID" value="XM_030522968.1"/>
</dbReference>
<reference evidence="6" key="1">
    <citation type="submission" date="2025-08" db="UniProtKB">
        <authorList>
            <consortium name="RefSeq"/>
        </authorList>
    </citation>
    <scope>IDENTIFICATION</scope>
    <source>
        <strain evidence="6">11010-0011.00</strain>
        <tissue evidence="6">Whole body</tissue>
    </source>
</reference>
<evidence type="ECO:0000256" key="2">
    <source>
        <dbReference type="ARBA" id="ARBA00015575"/>
    </source>
</evidence>
<proteinExistence type="inferred from homology"/>
<dbReference type="PANTHER" id="PTHR13266">
    <property type="entry name" value="PROTEASOME INHIBITOR"/>
    <property type="match status" value="1"/>
</dbReference>
<feature type="domain" description="PI31 proteasome regulator N-terminal" evidence="4">
    <location>
        <begin position="26"/>
        <end position="165"/>
    </location>
</feature>
<evidence type="ECO:0000259" key="4">
    <source>
        <dbReference type="Pfam" id="PF11566"/>
    </source>
</evidence>
<dbReference type="GeneID" id="115627324"/>
<dbReference type="GO" id="GO:0000502">
    <property type="term" value="C:proteasome complex"/>
    <property type="evidence" value="ECO:0007669"/>
    <property type="project" value="UniProtKB-KW"/>
</dbReference>
<name>A0A6J2TUL4_DROLE</name>
<dbReference type="GO" id="GO:0070628">
    <property type="term" value="F:proteasome binding"/>
    <property type="evidence" value="ECO:0007669"/>
    <property type="project" value="InterPro"/>
</dbReference>
<gene>
    <name evidence="6" type="primary">LOC115627324</name>
</gene>
<evidence type="ECO:0000313" key="6">
    <source>
        <dbReference type="RefSeq" id="XP_030378828.1"/>
    </source>
</evidence>
<evidence type="ECO:0000256" key="3">
    <source>
        <dbReference type="ARBA" id="ARBA00022942"/>
    </source>
</evidence>
<keyword evidence="5" id="KW-1185">Reference proteome</keyword>
<dbReference type="Gene3D" id="3.40.1000.30">
    <property type="match status" value="1"/>
</dbReference>
<dbReference type="InterPro" id="IPR045128">
    <property type="entry name" value="PI31-like"/>
</dbReference>
<accession>A0A6J2TUL4</accession>
<dbReference type="GO" id="GO:0043161">
    <property type="term" value="P:proteasome-mediated ubiquitin-dependent protein catabolic process"/>
    <property type="evidence" value="ECO:0007669"/>
    <property type="project" value="InterPro"/>
</dbReference>
<dbReference type="Pfam" id="PF11566">
    <property type="entry name" value="PI31_Prot_N"/>
    <property type="match status" value="1"/>
</dbReference>
<dbReference type="InterPro" id="IPR021625">
    <property type="entry name" value="PI31_Prot_N"/>
</dbReference>
<dbReference type="Proteomes" id="UP000504634">
    <property type="component" value="Unplaced"/>
</dbReference>
<dbReference type="PANTHER" id="PTHR13266:SF1">
    <property type="entry name" value="PROTEASOME INHIBITOR PI31 SUBUNIT"/>
    <property type="match status" value="1"/>
</dbReference>
<dbReference type="GO" id="GO:0004866">
    <property type="term" value="F:endopeptidase inhibitor activity"/>
    <property type="evidence" value="ECO:0007669"/>
    <property type="project" value="InterPro"/>
</dbReference>
<organism evidence="5 6">
    <name type="scientific">Drosophila lebanonensis</name>
    <name type="common">Fruit fly</name>
    <name type="synonym">Scaptodrosophila lebanonensis</name>
    <dbReference type="NCBI Taxonomy" id="7225"/>
    <lineage>
        <taxon>Eukaryota</taxon>
        <taxon>Metazoa</taxon>
        <taxon>Ecdysozoa</taxon>
        <taxon>Arthropoda</taxon>
        <taxon>Hexapoda</taxon>
        <taxon>Insecta</taxon>
        <taxon>Pterygota</taxon>
        <taxon>Neoptera</taxon>
        <taxon>Endopterygota</taxon>
        <taxon>Diptera</taxon>
        <taxon>Brachycera</taxon>
        <taxon>Muscomorpha</taxon>
        <taxon>Ephydroidea</taxon>
        <taxon>Drosophilidae</taxon>
        <taxon>Scaptodrosophila</taxon>
    </lineage>
</organism>
<evidence type="ECO:0000256" key="1">
    <source>
        <dbReference type="ARBA" id="ARBA00006405"/>
    </source>
</evidence>
<protein>
    <recommendedName>
        <fullName evidence="2">Proteasome inhibitor PI31 subunit</fullName>
    </recommendedName>
</protein>
<comment type="similarity">
    <text evidence="1">Belongs to the proteasome inhibitor PI31 family.</text>
</comment>
<keyword evidence="3" id="KW-0647">Proteasome</keyword>